<name>A0A1G7WVT7_9FLAO</name>
<dbReference type="RefSeq" id="WP_175455535.1">
    <property type="nucleotide sequence ID" value="NZ_FNCZ01000001.1"/>
</dbReference>
<protein>
    <submittedName>
        <fullName evidence="2">Uncharacterized protein</fullName>
    </submittedName>
</protein>
<evidence type="ECO:0000256" key="1">
    <source>
        <dbReference type="SAM" id="SignalP"/>
    </source>
</evidence>
<organism evidence="2 3">
    <name type="scientific">Winogradskyella thalassocola</name>
    <dbReference type="NCBI Taxonomy" id="262004"/>
    <lineage>
        <taxon>Bacteria</taxon>
        <taxon>Pseudomonadati</taxon>
        <taxon>Bacteroidota</taxon>
        <taxon>Flavobacteriia</taxon>
        <taxon>Flavobacteriales</taxon>
        <taxon>Flavobacteriaceae</taxon>
        <taxon>Winogradskyella</taxon>
    </lineage>
</organism>
<feature type="signal peptide" evidence="1">
    <location>
        <begin position="1"/>
        <end position="17"/>
    </location>
</feature>
<dbReference type="Proteomes" id="UP000199492">
    <property type="component" value="Unassembled WGS sequence"/>
</dbReference>
<evidence type="ECO:0000313" key="3">
    <source>
        <dbReference type="Proteomes" id="UP000199492"/>
    </source>
</evidence>
<proteinExistence type="predicted"/>
<accession>A0A1G7WVT7</accession>
<sequence>MKLNNSLLLVVAFMVMACSSNDDSSANNQSDARYKVLFSDDGDIVFIGDQTNEVVK</sequence>
<dbReference type="AlphaFoldDB" id="A0A1G7WVT7"/>
<keyword evidence="3" id="KW-1185">Reference proteome</keyword>
<dbReference type="STRING" id="262004.SAMN04489796_101505"/>
<feature type="chain" id="PRO_5011683852" evidence="1">
    <location>
        <begin position="18"/>
        <end position="56"/>
    </location>
</feature>
<dbReference type="EMBL" id="FNCZ01000001">
    <property type="protein sequence ID" value="SDG76014.1"/>
    <property type="molecule type" value="Genomic_DNA"/>
</dbReference>
<keyword evidence="1" id="KW-0732">Signal</keyword>
<gene>
    <name evidence="2" type="ORF">SAMN04489796_101505</name>
</gene>
<evidence type="ECO:0000313" key="2">
    <source>
        <dbReference type="EMBL" id="SDG76014.1"/>
    </source>
</evidence>
<reference evidence="3" key="1">
    <citation type="submission" date="2016-10" db="EMBL/GenBank/DDBJ databases">
        <authorList>
            <person name="Varghese N."/>
            <person name="Submissions S."/>
        </authorList>
    </citation>
    <scope>NUCLEOTIDE SEQUENCE [LARGE SCALE GENOMIC DNA]</scope>
    <source>
        <strain evidence="3">DSM 15363</strain>
    </source>
</reference>
<dbReference type="PROSITE" id="PS51257">
    <property type="entry name" value="PROKAR_LIPOPROTEIN"/>
    <property type="match status" value="1"/>
</dbReference>